<accession>A0AAV0W0I5</accession>
<sequence length="112" mass="12558">MYRGGKGNGSCAAAAYIYTAGRRAPRSVIARPPPVQLSVPSSRVQPPLKQPSEQYSNYWSVGVKKKIRRFKFLFFRFRVAYPRQRYPSECNTIKQISSTYSSSSVVTATTGN</sequence>
<reference evidence="2 3" key="1">
    <citation type="submission" date="2023-01" db="EMBL/GenBank/DDBJ databases">
        <authorList>
            <person name="Whitehead M."/>
        </authorList>
    </citation>
    <scope>NUCLEOTIDE SEQUENCE [LARGE SCALE GENOMIC DNA]</scope>
</reference>
<gene>
    <name evidence="2" type="ORF">MEUPH1_LOCUS6171</name>
</gene>
<evidence type="ECO:0000256" key="1">
    <source>
        <dbReference type="SAM" id="MobiDB-lite"/>
    </source>
</evidence>
<feature type="region of interest" description="Disordered" evidence="1">
    <location>
        <begin position="32"/>
        <end position="51"/>
    </location>
</feature>
<dbReference type="Proteomes" id="UP001160148">
    <property type="component" value="Unassembled WGS sequence"/>
</dbReference>
<name>A0AAV0W0I5_9HEMI</name>
<protein>
    <submittedName>
        <fullName evidence="2">Uncharacterized protein</fullName>
    </submittedName>
</protein>
<evidence type="ECO:0000313" key="3">
    <source>
        <dbReference type="Proteomes" id="UP001160148"/>
    </source>
</evidence>
<organism evidence="2 3">
    <name type="scientific">Macrosiphum euphorbiae</name>
    <name type="common">potato aphid</name>
    <dbReference type="NCBI Taxonomy" id="13131"/>
    <lineage>
        <taxon>Eukaryota</taxon>
        <taxon>Metazoa</taxon>
        <taxon>Ecdysozoa</taxon>
        <taxon>Arthropoda</taxon>
        <taxon>Hexapoda</taxon>
        <taxon>Insecta</taxon>
        <taxon>Pterygota</taxon>
        <taxon>Neoptera</taxon>
        <taxon>Paraneoptera</taxon>
        <taxon>Hemiptera</taxon>
        <taxon>Sternorrhyncha</taxon>
        <taxon>Aphidomorpha</taxon>
        <taxon>Aphidoidea</taxon>
        <taxon>Aphididae</taxon>
        <taxon>Macrosiphini</taxon>
        <taxon>Macrosiphum</taxon>
    </lineage>
</organism>
<comment type="caution">
    <text evidence="2">The sequence shown here is derived from an EMBL/GenBank/DDBJ whole genome shotgun (WGS) entry which is preliminary data.</text>
</comment>
<evidence type="ECO:0000313" key="2">
    <source>
        <dbReference type="EMBL" id="CAI6349630.1"/>
    </source>
</evidence>
<keyword evidence="3" id="KW-1185">Reference proteome</keyword>
<dbReference type="AlphaFoldDB" id="A0AAV0W0I5"/>
<proteinExistence type="predicted"/>
<dbReference type="EMBL" id="CARXXK010000001">
    <property type="protein sequence ID" value="CAI6349630.1"/>
    <property type="molecule type" value="Genomic_DNA"/>
</dbReference>